<feature type="domain" description="LptD C-terminal" evidence="2">
    <location>
        <begin position="299"/>
        <end position="673"/>
    </location>
</feature>
<dbReference type="GO" id="GO:0043165">
    <property type="term" value="P:Gram-negative-bacterium-type cell outer membrane assembly"/>
    <property type="evidence" value="ECO:0007669"/>
    <property type="project" value="UniProtKB-UniRule"/>
</dbReference>
<dbReference type="InterPro" id="IPR007543">
    <property type="entry name" value="LptD_C"/>
</dbReference>
<gene>
    <name evidence="1" type="primary">lptD</name>
    <name evidence="3" type="ORF">I7X43_02685</name>
</gene>
<dbReference type="GO" id="GO:1990351">
    <property type="term" value="C:transporter complex"/>
    <property type="evidence" value="ECO:0007669"/>
    <property type="project" value="TreeGrafter"/>
</dbReference>
<evidence type="ECO:0000313" key="3">
    <source>
        <dbReference type="EMBL" id="MBH9551745.1"/>
    </source>
</evidence>
<evidence type="ECO:0000259" key="2">
    <source>
        <dbReference type="Pfam" id="PF04453"/>
    </source>
</evidence>
<keyword evidence="1" id="KW-0472">Membrane</keyword>
<comment type="function">
    <text evidence="1">Together with LptE, is involved in the assembly of lipopolysaccharide (LPS) at the surface of the outer membrane.</text>
</comment>
<keyword evidence="1" id="KW-0732">Signal</keyword>
<comment type="caution">
    <text evidence="3">The sequence shown here is derived from an EMBL/GenBank/DDBJ whole genome shotgun (WGS) entry which is preliminary data.</text>
</comment>
<keyword evidence="4" id="KW-1185">Reference proteome</keyword>
<dbReference type="Pfam" id="PF04453">
    <property type="entry name" value="LptD"/>
    <property type="match status" value="1"/>
</dbReference>
<dbReference type="InterPro" id="IPR050218">
    <property type="entry name" value="LptD"/>
</dbReference>
<evidence type="ECO:0000256" key="1">
    <source>
        <dbReference type="HAMAP-Rule" id="MF_01411"/>
    </source>
</evidence>
<protein>
    <recommendedName>
        <fullName evidence="1">LPS-assembly protein LptD</fullName>
    </recommendedName>
</protein>
<dbReference type="HAMAP" id="MF_01411">
    <property type="entry name" value="LPS_assembly_LptD"/>
    <property type="match status" value="1"/>
</dbReference>
<dbReference type="AlphaFoldDB" id="A0A931IVH1"/>
<dbReference type="PANTHER" id="PTHR30189:SF1">
    <property type="entry name" value="LPS-ASSEMBLY PROTEIN LPTD"/>
    <property type="match status" value="1"/>
</dbReference>
<organism evidence="3 4">
    <name type="scientific">Inhella gelatinilytica</name>
    <dbReference type="NCBI Taxonomy" id="2795030"/>
    <lineage>
        <taxon>Bacteria</taxon>
        <taxon>Pseudomonadati</taxon>
        <taxon>Pseudomonadota</taxon>
        <taxon>Betaproteobacteria</taxon>
        <taxon>Burkholderiales</taxon>
        <taxon>Sphaerotilaceae</taxon>
        <taxon>Inhella</taxon>
    </lineage>
</organism>
<keyword evidence="1" id="KW-0998">Cell outer membrane</keyword>
<dbReference type="Proteomes" id="UP000620139">
    <property type="component" value="Unassembled WGS sequence"/>
</dbReference>
<dbReference type="GO" id="GO:0009279">
    <property type="term" value="C:cell outer membrane"/>
    <property type="evidence" value="ECO:0007669"/>
    <property type="project" value="UniProtKB-SubCell"/>
</dbReference>
<comment type="subunit">
    <text evidence="1">Component of the lipopolysaccharide transport and assembly complex. Interacts with LptE and LptA.</text>
</comment>
<name>A0A931IVH1_9BURK</name>
<evidence type="ECO:0000313" key="4">
    <source>
        <dbReference type="Proteomes" id="UP000620139"/>
    </source>
</evidence>
<dbReference type="GO" id="GO:0015920">
    <property type="term" value="P:lipopolysaccharide transport"/>
    <property type="evidence" value="ECO:0007669"/>
    <property type="project" value="InterPro"/>
</dbReference>
<dbReference type="RefSeq" id="WP_198099347.1">
    <property type="nucleotide sequence ID" value="NZ_JAEDAL010000001.1"/>
</dbReference>
<accession>A0A931IVH1</accession>
<comment type="caution">
    <text evidence="1">Lacks conserved residue(s) required for the propagation of feature annotation.</text>
</comment>
<reference evidence="3" key="1">
    <citation type="submission" date="2020-12" db="EMBL/GenBank/DDBJ databases">
        <title>The genome sequence of Inhella sp. 4Y17.</title>
        <authorList>
            <person name="Liu Y."/>
        </authorList>
    </citation>
    <scope>NUCLEOTIDE SEQUENCE</scope>
    <source>
        <strain evidence="3">4Y10</strain>
    </source>
</reference>
<proteinExistence type="inferred from homology"/>
<dbReference type="EMBL" id="JAEDAL010000001">
    <property type="protein sequence ID" value="MBH9551745.1"/>
    <property type="molecule type" value="Genomic_DNA"/>
</dbReference>
<dbReference type="PANTHER" id="PTHR30189">
    <property type="entry name" value="LPS-ASSEMBLY PROTEIN"/>
    <property type="match status" value="1"/>
</dbReference>
<sequence length="782" mass="87450">MPSTLTLQRGPDRRPVPVPRTLSLLCAVFVFAAPEGQAARLSPIKTLAEREGGRGPVVLRAQRIDGALGKILKAEGEVELRHLETLLRAPSLQYDETRDEVRSPGPVELEHQGSRLKGVQLRLELEKFLGELIDPSYFIAQTGGSGVAKRMDFLGEQRMRAQDARYSSCPREDNPSPAWELHTERLDLDFQAHEGRAQGAVLRFQGIPILAAPALSFPLGDERKSGWLPPHFGADSRGGVELSVPYYFNLAPHYDATVTPFVMTRRGMGADVEGRWRGRSLQAEWVNSWLPNDRVAGTTRWSTRALVHGEVGAGWYTQGALERVSDDDYWKDLRRRVTSLTPRLLARDVQAERQWGWGETQLQAYGRVQGWQVAQTADVSTRIVAPYQREPQVGLRLRSHAEVNLLSGFVLPQQRPHLESVLELEYNRFTLPSRALATQQPGGERLHAVGDLSVPFGDAGWWLVPRLRVNAAQYRMLQPLADGRKKASQVIPSFSVDTGWVLERDSSLLGEAMRQSLEPRLLYVDTPYRAQDTLPNFDSAPRDFNVDSIYHVNEFTGIDRVADARQLAFGAVSRWTDPRDGEERLRLGVVQRYQFRTQRITGEVDGVNRNLSDVLVAGSAHLAAPWWVDAAMQFDPDKRRNVLSVVSGRYQPGPFRTVSLAYRLNRGLSEQLDLAWQWPLWGRGATAASGSSCSGAWYSAGRVQYSLRDRRITDSLVGVEYDAGCWVLRMGVERLSTGLAEANTRLLLQLELVGLSRFGSNALKVLRDNVPGYRPLASDNTP</sequence>
<dbReference type="InterPro" id="IPR020889">
    <property type="entry name" value="LipoPS_assembly_LptD"/>
</dbReference>
<comment type="subcellular location">
    <subcellularLocation>
        <location evidence="1">Cell outer membrane</location>
    </subcellularLocation>
</comment>
<comment type="similarity">
    <text evidence="1">Belongs to the LptD family.</text>
</comment>